<accession>B1VLW7</accession>
<reference evidence="1" key="4">
    <citation type="journal article" date="2008" name="Microbiology">
        <title>Conditionally positive effect of the TetR-family transcriptional regulator AtrA on streptomycin production by Streptomyces griseus.</title>
        <authorList>
            <person name="Hirano S."/>
            <person name="Tanaka K."/>
            <person name="Ohnishi Y."/>
            <person name="Horinouchi S."/>
        </authorList>
    </citation>
    <scope>NUCLEOTIDE SEQUENCE</scope>
    <source>
        <strain evidence="1">NBRC 13350</strain>
    </source>
</reference>
<dbReference type="KEGG" id="sgr:SGR_39t"/>
<dbReference type="AlphaFoldDB" id="B1VLW7"/>
<gene>
    <name evidence="1" type="ordered locus">SGR_39t</name>
    <name evidence="2" type="ordered locus">SGR_7100t</name>
</gene>
<evidence type="ECO:0000313" key="2">
    <source>
        <dbReference type="EMBL" id="BAG23927.1"/>
    </source>
</evidence>
<dbReference type="KEGG" id="sgr:SGR_7100t"/>
<dbReference type="eggNOG" id="ENOG5031WTV">
    <property type="taxonomic scope" value="Bacteria"/>
</dbReference>
<reference evidence="1" key="3">
    <citation type="journal article" date="2008" name="J. Biol. Chem.">
        <title>Phenolic lipids synthesized by type III polyketide synthase confer penicillin resistance on Streptomyces griseus.</title>
        <authorList>
            <person name="Funabashi M."/>
            <person name="Funa N."/>
            <person name="Horinouchi S."/>
        </authorList>
    </citation>
    <scope>NUCLEOTIDE SEQUENCE</scope>
    <source>
        <strain evidence="1">NBRC 13350</strain>
    </source>
</reference>
<dbReference type="HOGENOM" id="CLU_1414454_0_0_11"/>
<protein>
    <submittedName>
        <fullName evidence="1">Uncharacterized protein</fullName>
    </submittedName>
</protein>
<dbReference type="EMBL" id="AP009493">
    <property type="protein sequence ID" value="BAG16868.1"/>
    <property type="molecule type" value="Genomic_DNA"/>
</dbReference>
<dbReference type="EMBL" id="AP009493">
    <property type="protein sequence ID" value="BAG23927.1"/>
    <property type="molecule type" value="Genomic_DNA"/>
</dbReference>
<evidence type="ECO:0000313" key="3">
    <source>
        <dbReference type="Proteomes" id="UP000001685"/>
    </source>
</evidence>
<sequence>MGRPGALPAVYPPPLGLDLSSSAVISRFPGRWWGGSSPARDADDNPVPARLPLPRRTLWHRARDPGDDARVINRELSSRLAAGRDRRVTQLAEAAARWGGHVPDDPGITELADLLETAANAPDRSGNPDHPGGPGHTARALLAGAVENLRAAARLGGLLPAITLWHLQRAIDQEHTAHQQHTAPARRKAHDR</sequence>
<proteinExistence type="predicted"/>
<dbReference type="Proteomes" id="UP000001685">
    <property type="component" value="Chromosome"/>
</dbReference>
<reference evidence="1" key="2">
    <citation type="journal article" date="2008" name="J. Bacteriol.">
        <title>The genome sequence of the streptomycin-producing microorganism Streptomyces griseus IFO 13350.</title>
        <authorList>
            <person name="Ohnishi Y."/>
            <person name="Ishikawa J."/>
            <person name="Hara H."/>
            <person name="Suzuki H."/>
            <person name="Ikenoya M."/>
            <person name="Ikeda H."/>
            <person name="Yamashita A."/>
            <person name="Hattori M."/>
            <person name="Horinouchi S."/>
        </authorList>
    </citation>
    <scope>NUCLEOTIDE SEQUENCE</scope>
    <source>
        <strain evidence="1">NBRC 13350</strain>
    </source>
</reference>
<evidence type="ECO:0000313" key="1">
    <source>
        <dbReference type="EMBL" id="BAG16868.1"/>
    </source>
</evidence>
<organism evidence="1 3">
    <name type="scientific">Streptomyces griseus subsp. griseus (strain JCM 4626 / CBS 651.72 / NBRC 13350 / KCC S-0626 / ISP 5235)</name>
    <dbReference type="NCBI Taxonomy" id="455632"/>
    <lineage>
        <taxon>Bacteria</taxon>
        <taxon>Bacillati</taxon>
        <taxon>Actinomycetota</taxon>
        <taxon>Actinomycetes</taxon>
        <taxon>Kitasatosporales</taxon>
        <taxon>Streptomycetaceae</taxon>
        <taxon>Streptomyces</taxon>
    </lineage>
</organism>
<name>B1VLW7_STRGG</name>
<reference evidence="3" key="1">
    <citation type="journal article" date="2008" name="J. Bacteriol.">
        <title>Genome sequence of the streptomycin-producing microorganism Streptomyces griseus IFO 13350.</title>
        <authorList>
            <person name="Ohnishi Y."/>
            <person name="Ishikawa J."/>
            <person name="Hara H."/>
            <person name="Suzuki H."/>
            <person name="Ikenoya M."/>
            <person name="Ikeda H."/>
            <person name="Yamashita A."/>
            <person name="Hattori M."/>
            <person name="Horinouchi S."/>
        </authorList>
    </citation>
    <scope>NUCLEOTIDE SEQUENCE [LARGE SCALE GENOMIC DNA]</scope>
    <source>
        <strain evidence="3">JCM 4626 / NBRC 13350</strain>
    </source>
</reference>